<dbReference type="Gene3D" id="3.30.420.340">
    <property type="entry name" value="UvrC, RNAse H endonuclease domain"/>
    <property type="match status" value="1"/>
</dbReference>
<comment type="function">
    <text evidence="7">The UvrABC repair system catalyzes the recognition and processing of DNA lesions. UvrC both incises the 5' and 3' sides of the lesion. The N-terminal half is responsible for the 3' incision and the C-terminal half is responsible for the 5' incision.</text>
</comment>
<protein>
    <recommendedName>
        <fullName evidence="7">UvrABC system protein C</fullName>
        <shortName evidence="7">Protein UvrC</shortName>
    </recommendedName>
    <alternativeName>
        <fullName evidence="7">Excinuclease ABC subunit C</fullName>
    </alternativeName>
</protein>
<dbReference type="InterPro" id="IPR000305">
    <property type="entry name" value="GIY-YIG_endonuc"/>
</dbReference>
<dbReference type="Pfam" id="PF22920">
    <property type="entry name" value="UvrC_RNaseH"/>
    <property type="match status" value="1"/>
</dbReference>
<dbReference type="Pfam" id="PF08459">
    <property type="entry name" value="UvrC_RNaseH_dom"/>
    <property type="match status" value="1"/>
</dbReference>
<evidence type="ECO:0000313" key="11">
    <source>
        <dbReference type="EMBL" id="MBZ7987570.1"/>
    </source>
</evidence>
<feature type="domain" description="GIY-YIG" evidence="9">
    <location>
        <begin position="14"/>
        <end position="98"/>
    </location>
</feature>
<keyword evidence="1 7" id="KW-0963">Cytoplasm</keyword>
<gene>
    <name evidence="7 11" type="primary">uvrC</name>
    <name evidence="11" type="ORF">AVCANL283_05590</name>
</gene>
<comment type="subcellular location">
    <subcellularLocation>
        <location evidence="7">Cytoplasm</location>
    </subcellularLocation>
</comment>
<dbReference type="InterPro" id="IPR038476">
    <property type="entry name" value="UvrC_RNase_H_dom_sf"/>
</dbReference>
<dbReference type="Proteomes" id="UP000786183">
    <property type="component" value="Unassembled WGS sequence"/>
</dbReference>
<dbReference type="NCBIfam" id="TIGR00194">
    <property type="entry name" value="uvrC"/>
    <property type="match status" value="1"/>
</dbReference>
<dbReference type="PROSITE" id="PS50165">
    <property type="entry name" value="UVRC"/>
    <property type="match status" value="1"/>
</dbReference>
<dbReference type="CDD" id="cd10434">
    <property type="entry name" value="GIY-YIG_UvrC_Cho"/>
    <property type="match status" value="1"/>
</dbReference>
<dbReference type="InterPro" id="IPR001943">
    <property type="entry name" value="UVR_dom"/>
</dbReference>
<name>A0ABS7WS36_9BACT</name>
<feature type="domain" description="UvrC family homology region profile" evidence="10">
    <location>
        <begin position="291"/>
        <end position="465"/>
    </location>
</feature>
<dbReference type="PANTHER" id="PTHR30562:SF1">
    <property type="entry name" value="UVRABC SYSTEM PROTEIN C"/>
    <property type="match status" value="1"/>
</dbReference>
<keyword evidence="4 7" id="KW-0267">Excision nuclease</keyword>
<keyword evidence="12" id="KW-1185">Reference proteome</keyword>
<dbReference type="RefSeq" id="WP_172231172.1">
    <property type="nucleotide sequence ID" value="NZ_CP035946.1"/>
</dbReference>
<sequence length="596" mass="69040">MQESLLKTIKTLPDSAGIYMYFDNAKLLYVGKAKNLKKRVRSYFTFTPKLAPNPKNSQRIKILLEQTTNIKFTQTKSELDALILENSLIKQLKPKYNILLRDDKTYPYLYIDYNEEFPQVLLSRRIINNSKIKYYGPFAKGANELLKAIYLLFQIRQKKSCKSRCLFYDLKKCLAPCEFDVKDEYNKQLEQVIKAILKPSILLTALNEKMSFYAENEEYEQAASIRDIIKGINNITLDIQTDLAKDIDFDLFAYANNENFCSYVRFIIKGGKLISVINKKIATKYFNANEFLTQLIMLTYKDSIDINEIIIQDDIDNIEILKEYLSNKAKKSVNIHSVKIGQKKKLLDLAIKNAQFNLKENKNEEILLKIQNLFNLSSLCAKIEAFDNSHFQADSCIGAMISYDAMSEEFQKELYRTYNLNANNDYEQMKEVLSRRILSFDKINAPDLWLIDGGKALLDLANSLLEENGLNIEVIAIAKEKINHLAHRAKGNAKDKLYYKDKEYILKANDEILLFFQKLRDEAHRFAISTHKKQRTKKAMQSSKLEQLNISSASINKLLRYFGTYEAIYKASYDEIKKVSNKSVADKIFNLTNVKS</sequence>
<dbReference type="InterPro" id="IPR036876">
    <property type="entry name" value="UVR_dom_sf"/>
</dbReference>
<evidence type="ECO:0000259" key="9">
    <source>
        <dbReference type="PROSITE" id="PS50164"/>
    </source>
</evidence>
<dbReference type="InterPro" id="IPR010994">
    <property type="entry name" value="RuvA_2-like"/>
</dbReference>
<keyword evidence="6 7" id="KW-0742">SOS response</keyword>
<dbReference type="InterPro" id="IPR050066">
    <property type="entry name" value="UvrABC_protein_C"/>
</dbReference>
<reference evidence="11 12" key="1">
    <citation type="submission" date="2020-07" db="EMBL/GenBank/DDBJ databases">
        <title>Transfer of Campylobacter canadensis to the novel genus Avispirillum gen. nov., that also includes two novel species recovered from migratory waterfowl: Avispirillum anseris sp. nov. and Avispirillum brantae sp. nov.</title>
        <authorList>
            <person name="Miller W.G."/>
            <person name="Chapman M.H."/>
            <person name="Yee E."/>
            <person name="Inglis G.D."/>
        </authorList>
    </citation>
    <scope>NUCLEOTIDE SEQUENCE [LARGE SCALE GENOMIC DNA]</scope>
    <source>
        <strain evidence="11 12">L283</strain>
    </source>
</reference>
<organism evidence="11 12">
    <name type="scientific">Campylobacter canadensis</name>
    <dbReference type="NCBI Taxonomy" id="449520"/>
    <lineage>
        <taxon>Bacteria</taxon>
        <taxon>Pseudomonadati</taxon>
        <taxon>Campylobacterota</taxon>
        <taxon>Epsilonproteobacteria</taxon>
        <taxon>Campylobacterales</taxon>
        <taxon>Campylobacteraceae</taxon>
        <taxon>Campylobacter</taxon>
    </lineage>
</organism>
<dbReference type="Gene3D" id="3.40.1440.10">
    <property type="entry name" value="GIY-YIG endonuclease"/>
    <property type="match status" value="1"/>
</dbReference>
<evidence type="ECO:0000256" key="6">
    <source>
        <dbReference type="ARBA" id="ARBA00023236"/>
    </source>
</evidence>
<evidence type="ECO:0000256" key="7">
    <source>
        <dbReference type="HAMAP-Rule" id="MF_00203"/>
    </source>
</evidence>
<comment type="subunit">
    <text evidence="7">Interacts with UvrB in an incision complex.</text>
</comment>
<comment type="caution">
    <text evidence="11">The sequence shown here is derived from an EMBL/GenBank/DDBJ whole genome shotgun (WGS) entry which is preliminary data.</text>
</comment>
<dbReference type="Pfam" id="PF02151">
    <property type="entry name" value="UVR"/>
    <property type="match status" value="1"/>
</dbReference>
<dbReference type="SUPFAM" id="SSF46600">
    <property type="entry name" value="C-terminal UvrC-binding domain of UvrB"/>
    <property type="match status" value="1"/>
</dbReference>
<proteinExistence type="inferred from homology"/>
<evidence type="ECO:0000256" key="5">
    <source>
        <dbReference type="ARBA" id="ARBA00023204"/>
    </source>
</evidence>
<dbReference type="PROSITE" id="PS50151">
    <property type="entry name" value="UVR"/>
    <property type="match status" value="1"/>
</dbReference>
<dbReference type="PROSITE" id="PS50164">
    <property type="entry name" value="GIY_YIG"/>
    <property type="match status" value="1"/>
</dbReference>
<dbReference type="SUPFAM" id="SSF82771">
    <property type="entry name" value="GIY-YIG endonuclease"/>
    <property type="match status" value="1"/>
</dbReference>
<dbReference type="Gene3D" id="1.10.150.20">
    <property type="entry name" value="5' to 3' exonuclease, C-terminal subdomain"/>
    <property type="match status" value="1"/>
</dbReference>
<keyword evidence="3 7" id="KW-0228">DNA excision</keyword>
<evidence type="ECO:0000256" key="3">
    <source>
        <dbReference type="ARBA" id="ARBA00022769"/>
    </source>
</evidence>
<keyword evidence="5 7" id="KW-0234">DNA repair</keyword>
<dbReference type="EMBL" id="JACGBB010000010">
    <property type="protein sequence ID" value="MBZ7987570.1"/>
    <property type="molecule type" value="Genomic_DNA"/>
</dbReference>
<dbReference type="SMART" id="SM00465">
    <property type="entry name" value="GIYc"/>
    <property type="match status" value="1"/>
</dbReference>
<evidence type="ECO:0000313" key="12">
    <source>
        <dbReference type="Proteomes" id="UP000786183"/>
    </source>
</evidence>
<evidence type="ECO:0000259" key="10">
    <source>
        <dbReference type="PROSITE" id="PS50165"/>
    </source>
</evidence>
<dbReference type="InterPro" id="IPR004791">
    <property type="entry name" value="UvrC"/>
</dbReference>
<keyword evidence="2 7" id="KW-0227">DNA damage</keyword>
<accession>A0ABS7WS36</accession>
<feature type="domain" description="UVR" evidence="8">
    <location>
        <begin position="200"/>
        <end position="235"/>
    </location>
</feature>
<dbReference type="InterPro" id="IPR001162">
    <property type="entry name" value="UvrC_RNase_H_dom"/>
</dbReference>
<evidence type="ECO:0000256" key="1">
    <source>
        <dbReference type="ARBA" id="ARBA00022490"/>
    </source>
</evidence>
<evidence type="ECO:0000259" key="8">
    <source>
        <dbReference type="PROSITE" id="PS50151"/>
    </source>
</evidence>
<dbReference type="PANTHER" id="PTHR30562">
    <property type="entry name" value="UVRC/OXIDOREDUCTASE"/>
    <property type="match status" value="1"/>
</dbReference>
<dbReference type="InterPro" id="IPR035901">
    <property type="entry name" value="GIY-YIG_endonuc_sf"/>
</dbReference>
<evidence type="ECO:0000256" key="4">
    <source>
        <dbReference type="ARBA" id="ARBA00022881"/>
    </source>
</evidence>
<dbReference type="InterPro" id="IPR047296">
    <property type="entry name" value="GIY-YIG_UvrC_Cho"/>
</dbReference>
<dbReference type="HAMAP" id="MF_00203">
    <property type="entry name" value="UvrC"/>
    <property type="match status" value="1"/>
</dbReference>
<dbReference type="SUPFAM" id="SSF47781">
    <property type="entry name" value="RuvA domain 2-like"/>
    <property type="match status" value="1"/>
</dbReference>
<comment type="similarity">
    <text evidence="7">Belongs to the UvrC family.</text>
</comment>
<dbReference type="Pfam" id="PF01541">
    <property type="entry name" value="GIY-YIG"/>
    <property type="match status" value="1"/>
</dbReference>
<evidence type="ECO:0000256" key="2">
    <source>
        <dbReference type="ARBA" id="ARBA00022763"/>
    </source>
</evidence>